<evidence type="ECO:0000313" key="2">
    <source>
        <dbReference type="EMBL" id="KAG0003662.1"/>
    </source>
</evidence>
<protein>
    <submittedName>
        <fullName evidence="2">Uncharacterized protein</fullName>
    </submittedName>
</protein>
<accession>A0A9P6SUL1</accession>
<gene>
    <name evidence="2" type="ORF">BGZ80_005754</name>
</gene>
<evidence type="ECO:0000313" key="3">
    <source>
        <dbReference type="Proteomes" id="UP000703661"/>
    </source>
</evidence>
<feature type="region of interest" description="Disordered" evidence="1">
    <location>
        <begin position="47"/>
        <end position="66"/>
    </location>
</feature>
<organism evidence="2 3">
    <name type="scientific">Entomortierella chlamydospora</name>
    <dbReference type="NCBI Taxonomy" id="101097"/>
    <lineage>
        <taxon>Eukaryota</taxon>
        <taxon>Fungi</taxon>
        <taxon>Fungi incertae sedis</taxon>
        <taxon>Mucoromycota</taxon>
        <taxon>Mortierellomycotina</taxon>
        <taxon>Mortierellomycetes</taxon>
        <taxon>Mortierellales</taxon>
        <taxon>Mortierellaceae</taxon>
        <taxon>Entomortierella</taxon>
    </lineage>
</organism>
<reference evidence="2" key="1">
    <citation type="journal article" date="2020" name="Fungal Divers.">
        <title>Resolving the Mortierellaceae phylogeny through synthesis of multi-gene phylogenetics and phylogenomics.</title>
        <authorList>
            <person name="Vandepol N."/>
            <person name="Liber J."/>
            <person name="Desiro A."/>
            <person name="Na H."/>
            <person name="Kennedy M."/>
            <person name="Barry K."/>
            <person name="Grigoriev I.V."/>
            <person name="Miller A.N."/>
            <person name="O'Donnell K."/>
            <person name="Stajich J.E."/>
            <person name="Bonito G."/>
        </authorList>
    </citation>
    <scope>NUCLEOTIDE SEQUENCE</scope>
    <source>
        <strain evidence="2">NRRL 2769</strain>
    </source>
</reference>
<comment type="caution">
    <text evidence="2">The sequence shown here is derived from an EMBL/GenBank/DDBJ whole genome shotgun (WGS) entry which is preliminary data.</text>
</comment>
<evidence type="ECO:0000256" key="1">
    <source>
        <dbReference type="SAM" id="MobiDB-lite"/>
    </source>
</evidence>
<feature type="non-terminal residue" evidence="2">
    <location>
        <position position="1"/>
    </location>
</feature>
<sequence>SWFDKMLRKFMFHFMPQTLLRITYTKTLAYRPQASFLPKIPYRGTGHVEPQKESKKYKKMMTASHL</sequence>
<dbReference type="Proteomes" id="UP000703661">
    <property type="component" value="Unassembled WGS sequence"/>
</dbReference>
<proteinExistence type="predicted"/>
<keyword evidence="3" id="KW-1185">Reference proteome</keyword>
<name>A0A9P6SUL1_9FUNG</name>
<dbReference type="EMBL" id="JAAAID010002829">
    <property type="protein sequence ID" value="KAG0003662.1"/>
    <property type="molecule type" value="Genomic_DNA"/>
</dbReference>
<dbReference type="AlphaFoldDB" id="A0A9P6SUL1"/>